<protein>
    <submittedName>
        <fullName evidence="3">Uncharacterized protein</fullName>
    </submittedName>
</protein>
<dbReference type="KEGG" id="rva:Rvan_3516"/>
<feature type="compositionally biased region" description="Basic and acidic residues" evidence="1">
    <location>
        <begin position="1"/>
        <end position="16"/>
    </location>
</feature>
<evidence type="ECO:0000256" key="2">
    <source>
        <dbReference type="SAM" id="Phobius"/>
    </source>
</evidence>
<dbReference type="HOGENOM" id="CLU_1685251_0_0_5"/>
<evidence type="ECO:0000256" key="1">
    <source>
        <dbReference type="SAM" id="MobiDB-lite"/>
    </source>
</evidence>
<dbReference type="AlphaFoldDB" id="E3I447"/>
<keyword evidence="2" id="KW-0812">Transmembrane</keyword>
<dbReference type="EMBL" id="CP002292">
    <property type="protein sequence ID" value="ADP72696.1"/>
    <property type="molecule type" value="Genomic_DNA"/>
</dbReference>
<feature type="transmembrane region" description="Helical" evidence="2">
    <location>
        <begin position="136"/>
        <end position="155"/>
    </location>
</feature>
<dbReference type="OrthoDB" id="9927960at2"/>
<dbReference type="Proteomes" id="UP000001399">
    <property type="component" value="Chromosome"/>
</dbReference>
<accession>E3I447</accession>
<evidence type="ECO:0000313" key="4">
    <source>
        <dbReference type="Proteomes" id="UP000001399"/>
    </source>
</evidence>
<keyword evidence="2" id="KW-1133">Transmembrane helix</keyword>
<sequence>MGGTENKFDANSRSEEFGADPAASGLAGAPDEQLLATASDDTAPPSEPTDRPVDPADSEAARREDAPERELAPQDSAPAQATPEPPVAHQEPSLAEEAATRQGPVPDPAVPAHEPPPPGAPDLILDERLMSAAAPFLYLLAIILLAVAGYLIYSFL</sequence>
<feature type="compositionally biased region" description="Basic and acidic residues" evidence="1">
    <location>
        <begin position="48"/>
        <end position="72"/>
    </location>
</feature>
<name>E3I447_RHOVT</name>
<feature type="region of interest" description="Disordered" evidence="1">
    <location>
        <begin position="1"/>
        <end position="121"/>
    </location>
</feature>
<keyword evidence="4" id="KW-1185">Reference proteome</keyword>
<organism evidence="3 4">
    <name type="scientific">Rhodomicrobium vannielii (strain ATCC 17100 / DSM 162 / LMG 4299 / NCIMB 10020 / ATH 3.1.1)</name>
    <dbReference type="NCBI Taxonomy" id="648757"/>
    <lineage>
        <taxon>Bacteria</taxon>
        <taxon>Pseudomonadati</taxon>
        <taxon>Pseudomonadota</taxon>
        <taxon>Alphaproteobacteria</taxon>
        <taxon>Hyphomicrobiales</taxon>
        <taxon>Hyphomicrobiaceae</taxon>
        <taxon>Rhodomicrobium</taxon>
    </lineage>
</organism>
<reference evidence="4" key="1">
    <citation type="journal article" date="2011" name="J. Bacteriol.">
        <title>Genome sequences of eight morphologically diverse alphaproteobacteria.</title>
        <authorList>
            <consortium name="US DOE Joint Genome Institute"/>
            <person name="Brown P.J."/>
            <person name="Kysela D.T."/>
            <person name="Buechlein A."/>
            <person name="Hemmerich C."/>
            <person name="Brun Y.V."/>
        </authorList>
    </citation>
    <scope>NUCLEOTIDE SEQUENCE [LARGE SCALE GENOMIC DNA]</scope>
    <source>
        <strain evidence="4">ATCC 17100 / ATH 3.1.1 / DSM 162 / LMG 4299</strain>
    </source>
</reference>
<keyword evidence="2" id="KW-0472">Membrane</keyword>
<evidence type="ECO:0000313" key="3">
    <source>
        <dbReference type="EMBL" id="ADP72696.1"/>
    </source>
</evidence>
<feature type="compositionally biased region" description="Pro residues" evidence="1">
    <location>
        <begin position="105"/>
        <end position="120"/>
    </location>
</feature>
<dbReference type="RefSeq" id="WP_013421054.1">
    <property type="nucleotide sequence ID" value="NC_014664.1"/>
</dbReference>
<proteinExistence type="predicted"/>
<gene>
    <name evidence="3" type="ordered locus">Rvan_3516</name>
</gene>